<gene>
    <name evidence="1" type="ORF">LSALG_LOCUS24925</name>
</gene>
<evidence type="ECO:0000313" key="2">
    <source>
        <dbReference type="Proteomes" id="UP001177003"/>
    </source>
</evidence>
<dbReference type="EMBL" id="OX465081">
    <property type="protein sequence ID" value="CAI9285461.1"/>
    <property type="molecule type" value="Genomic_DNA"/>
</dbReference>
<proteinExistence type="predicted"/>
<name>A0AA36E711_LACSI</name>
<accession>A0AA36E711</accession>
<evidence type="ECO:0000313" key="1">
    <source>
        <dbReference type="EMBL" id="CAI9285461.1"/>
    </source>
</evidence>
<reference evidence="1" key="1">
    <citation type="submission" date="2023-04" db="EMBL/GenBank/DDBJ databases">
        <authorList>
            <person name="Vijverberg K."/>
            <person name="Xiong W."/>
            <person name="Schranz E."/>
        </authorList>
    </citation>
    <scope>NUCLEOTIDE SEQUENCE</scope>
</reference>
<dbReference type="AlphaFoldDB" id="A0AA36E711"/>
<sequence length="122" mass="13895">MSTPSFTNNVDDEILMKEDSESIDDFVAIDFTFHVETDDDDAPMTKKLVQDDVDNVSQHKKLVEDSSQLIKEASFQPSNILFEINSIASKQETIMTSFQTSFEKKFSKMNKLILSFCALLQN</sequence>
<dbReference type="Proteomes" id="UP001177003">
    <property type="component" value="Chromosome 5"/>
</dbReference>
<keyword evidence="2" id="KW-1185">Reference proteome</keyword>
<organism evidence="1 2">
    <name type="scientific">Lactuca saligna</name>
    <name type="common">Willowleaf lettuce</name>
    <dbReference type="NCBI Taxonomy" id="75948"/>
    <lineage>
        <taxon>Eukaryota</taxon>
        <taxon>Viridiplantae</taxon>
        <taxon>Streptophyta</taxon>
        <taxon>Embryophyta</taxon>
        <taxon>Tracheophyta</taxon>
        <taxon>Spermatophyta</taxon>
        <taxon>Magnoliopsida</taxon>
        <taxon>eudicotyledons</taxon>
        <taxon>Gunneridae</taxon>
        <taxon>Pentapetalae</taxon>
        <taxon>asterids</taxon>
        <taxon>campanulids</taxon>
        <taxon>Asterales</taxon>
        <taxon>Asteraceae</taxon>
        <taxon>Cichorioideae</taxon>
        <taxon>Cichorieae</taxon>
        <taxon>Lactucinae</taxon>
        <taxon>Lactuca</taxon>
    </lineage>
</organism>
<protein>
    <submittedName>
        <fullName evidence="1">Uncharacterized protein</fullName>
    </submittedName>
</protein>